<protein>
    <submittedName>
        <fullName evidence="1">Callose synthase 10</fullName>
        <ecNumber evidence="1">2.4.1.-</ecNumber>
    </submittedName>
</protein>
<evidence type="ECO:0000313" key="1">
    <source>
        <dbReference type="EMBL" id="PKA45943.1"/>
    </source>
</evidence>
<dbReference type="Proteomes" id="UP000236161">
    <property type="component" value="Unassembled WGS sequence"/>
</dbReference>
<name>A0A2H9ZRM0_9ASPA</name>
<keyword evidence="1" id="KW-0328">Glycosyltransferase</keyword>
<reference evidence="1 2" key="1">
    <citation type="journal article" date="2017" name="Nature">
        <title>The Apostasia genome and the evolution of orchids.</title>
        <authorList>
            <person name="Zhang G.Q."/>
            <person name="Liu K.W."/>
            <person name="Li Z."/>
            <person name="Lohaus R."/>
            <person name="Hsiao Y.Y."/>
            <person name="Niu S.C."/>
            <person name="Wang J.Y."/>
            <person name="Lin Y.C."/>
            <person name="Xu Q."/>
            <person name="Chen L.J."/>
            <person name="Yoshida K."/>
            <person name="Fujiwara S."/>
            <person name="Wang Z.W."/>
            <person name="Zhang Y.Q."/>
            <person name="Mitsuda N."/>
            <person name="Wang M."/>
            <person name="Liu G.H."/>
            <person name="Pecoraro L."/>
            <person name="Huang H.X."/>
            <person name="Xiao X.J."/>
            <person name="Lin M."/>
            <person name="Wu X.Y."/>
            <person name="Wu W.L."/>
            <person name="Chen Y.Y."/>
            <person name="Chang S.B."/>
            <person name="Sakamoto S."/>
            <person name="Ohme-Takagi M."/>
            <person name="Yagi M."/>
            <person name="Zeng S.J."/>
            <person name="Shen C.Y."/>
            <person name="Yeh C.M."/>
            <person name="Luo Y.B."/>
            <person name="Tsai W.C."/>
            <person name="Van de Peer Y."/>
            <person name="Liu Z.J."/>
        </authorList>
    </citation>
    <scope>NUCLEOTIDE SEQUENCE [LARGE SCALE GENOMIC DNA]</scope>
    <source>
        <strain evidence="2">cv. Shenzhen</strain>
        <tissue evidence="1">Stem</tissue>
    </source>
</reference>
<dbReference type="EMBL" id="KZ454655">
    <property type="protein sequence ID" value="PKA45943.1"/>
    <property type="molecule type" value="Genomic_DNA"/>
</dbReference>
<dbReference type="STRING" id="1088818.A0A2H9ZRM0"/>
<dbReference type="GO" id="GO:0016757">
    <property type="term" value="F:glycosyltransferase activity"/>
    <property type="evidence" value="ECO:0007669"/>
    <property type="project" value="UniProtKB-KW"/>
</dbReference>
<proteinExistence type="predicted"/>
<sequence length="108" mass="11872">MEARVLELKRVYTILRALIDVLELLVGDSTSDGISRLILEEVKKVKKSDATLGGDLTPYNIVPLDAPSVTNAIGFFPEVTFYLSCIFMCLPILLEFDGNAVSEMFSIG</sequence>
<accession>A0A2H9ZRM0</accession>
<gene>
    <name evidence="1" type="primary">CALS10</name>
    <name evidence="1" type="ORF">AXF42_Ash021475</name>
</gene>
<keyword evidence="1" id="KW-0808">Transferase</keyword>
<keyword evidence="2" id="KW-1185">Reference proteome</keyword>
<organism evidence="1 2">
    <name type="scientific">Apostasia shenzhenica</name>
    <dbReference type="NCBI Taxonomy" id="1088818"/>
    <lineage>
        <taxon>Eukaryota</taxon>
        <taxon>Viridiplantae</taxon>
        <taxon>Streptophyta</taxon>
        <taxon>Embryophyta</taxon>
        <taxon>Tracheophyta</taxon>
        <taxon>Spermatophyta</taxon>
        <taxon>Magnoliopsida</taxon>
        <taxon>Liliopsida</taxon>
        <taxon>Asparagales</taxon>
        <taxon>Orchidaceae</taxon>
        <taxon>Apostasioideae</taxon>
        <taxon>Apostasia</taxon>
    </lineage>
</organism>
<dbReference type="OrthoDB" id="1880850at2759"/>
<evidence type="ECO:0000313" key="2">
    <source>
        <dbReference type="Proteomes" id="UP000236161"/>
    </source>
</evidence>
<dbReference type="EC" id="2.4.1.-" evidence="1"/>
<dbReference type="AlphaFoldDB" id="A0A2H9ZRM0"/>